<reference evidence="2" key="1">
    <citation type="submission" date="2020-12" db="EMBL/GenBank/DDBJ databases">
        <authorList>
            <consortium name="Molecular Ecology Group"/>
        </authorList>
    </citation>
    <scope>NUCLEOTIDE SEQUENCE</scope>
    <source>
        <strain evidence="2">TBG_1078</strain>
    </source>
</reference>
<keyword evidence="1" id="KW-0812">Transmembrane</keyword>
<feature type="transmembrane region" description="Helical" evidence="1">
    <location>
        <begin position="30"/>
        <end position="51"/>
    </location>
</feature>
<accession>A0A811Z4Q7</accession>
<organism evidence="2 3">
    <name type="scientific">Nyctereutes procyonoides</name>
    <name type="common">Raccoon dog</name>
    <name type="synonym">Canis procyonoides</name>
    <dbReference type="NCBI Taxonomy" id="34880"/>
    <lineage>
        <taxon>Eukaryota</taxon>
        <taxon>Metazoa</taxon>
        <taxon>Chordata</taxon>
        <taxon>Craniata</taxon>
        <taxon>Vertebrata</taxon>
        <taxon>Euteleostomi</taxon>
        <taxon>Mammalia</taxon>
        <taxon>Eutheria</taxon>
        <taxon>Laurasiatheria</taxon>
        <taxon>Carnivora</taxon>
        <taxon>Caniformia</taxon>
        <taxon>Canidae</taxon>
        <taxon>Nyctereutes</taxon>
    </lineage>
</organism>
<gene>
    <name evidence="2" type="ORF">NYPRO_LOCUS16014</name>
</gene>
<protein>
    <submittedName>
        <fullName evidence="2">(raccoon dog) hypothetical protein</fullName>
    </submittedName>
</protein>
<dbReference type="AlphaFoldDB" id="A0A811Z4Q7"/>
<keyword evidence="3" id="KW-1185">Reference proteome</keyword>
<comment type="caution">
    <text evidence="2">The sequence shown here is derived from an EMBL/GenBank/DDBJ whole genome shotgun (WGS) entry which is preliminary data.</text>
</comment>
<evidence type="ECO:0000313" key="3">
    <source>
        <dbReference type="Proteomes" id="UP000645828"/>
    </source>
</evidence>
<keyword evidence="1" id="KW-0472">Membrane</keyword>
<sequence>MFSVPDSNGYVKERSWPVQGLVLQEVFQSVHSAAVLWLLLPSGGTVLLCFISSKGWVSKLQILTTHCDTDLLGSSEGGSYLLWPVPPAWLSSLGQCLAHGVTLETRDPVSHRAPCMEPASACVCASLSLSHE</sequence>
<dbReference type="EMBL" id="CAJHUB010000755">
    <property type="protein sequence ID" value="CAD7683222.1"/>
    <property type="molecule type" value="Genomic_DNA"/>
</dbReference>
<name>A0A811Z4Q7_NYCPR</name>
<evidence type="ECO:0000256" key="1">
    <source>
        <dbReference type="SAM" id="Phobius"/>
    </source>
</evidence>
<proteinExistence type="predicted"/>
<keyword evidence="1" id="KW-1133">Transmembrane helix</keyword>
<evidence type="ECO:0000313" key="2">
    <source>
        <dbReference type="EMBL" id="CAD7683222.1"/>
    </source>
</evidence>
<dbReference type="Proteomes" id="UP000645828">
    <property type="component" value="Unassembled WGS sequence"/>
</dbReference>